<dbReference type="Gene3D" id="1.20.59.10">
    <property type="entry name" value="Chorismate mutase"/>
    <property type="match status" value="1"/>
</dbReference>
<dbReference type="AlphaFoldDB" id="A0A401YLI9"/>
<evidence type="ECO:0000313" key="3">
    <source>
        <dbReference type="Proteomes" id="UP000286931"/>
    </source>
</evidence>
<accession>A0A401YLI9</accession>
<feature type="domain" description="Chorismate mutase" evidence="1">
    <location>
        <begin position="9"/>
        <end position="94"/>
    </location>
</feature>
<dbReference type="SUPFAM" id="SSF48600">
    <property type="entry name" value="Chorismate mutase II"/>
    <property type="match status" value="1"/>
</dbReference>
<name>A0A401YLI9_9ACTN</name>
<sequence>MDDTTTPPQTSEDVIDAGRTRIDDLDRRIIALITERVDISAEIQRVRVAAGGARVQLSREMEVIARYREGLGKPGTTVALTLLELCRGRVGPRA</sequence>
<keyword evidence="3" id="KW-1185">Reference proteome</keyword>
<dbReference type="InterPro" id="IPR036979">
    <property type="entry name" value="CM_dom_sf"/>
</dbReference>
<dbReference type="GO" id="GO:0004106">
    <property type="term" value="F:chorismate mutase activity"/>
    <property type="evidence" value="ECO:0007669"/>
    <property type="project" value="InterPro"/>
</dbReference>
<evidence type="ECO:0000313" key="2">
    <source>
        <dbReference type="EMBL" id="GCD95461.1"/>
    </source>
</evidence>
<proteinExistence type="predicted"/>
<comment type="caution">
    <text evidence="2">The sequence shown here is derived from an EMBL/GenBank/DDBJ whole genome shotgun (WGS) entry which is preliminary data.</text>
</comment>
<dbReference type="NCBIfam" id="NF005894">
    <property type="entry name" value="PRK07857.1"/>
    <property type="match status" value="1"/>
</dbReference>
<protein>
    <submittedName>
        <fullName evidence="2">Chorismate mutase</fullName>
    </submittedName>
</protein>
<organism evidence="2 3">
    <name type="scientific">Embleya hyalina</name>
    <dbReference type="NCBI Taxonomy" id="516124"/>
    <lineage>
        <taxon>Bacteria</taxon>
        <taxon>Bacillati</taxon>
        <taxon>Actinomycetota</taxon>
        <taxon>Actinomycetes</taxon>
        <taxon>Kitasatosporales</taxon>
        <taxon>Streptomycetaceae</taxon>
        <taxon>Embleya</taxon>
    </lineage>
</organism>
<dbReference type="RefSeq" id="WP_126637553.1">
    <property type="nucleotide sequence ID" value="NZ_BIFH01000017.1"/>
</dbReference>
<dbReference type="InterPro" id="IPR002701">
    <property type="entry name" value="CM_II_prokaryot"/>
</dbReference>
<dbReference type="EMBL" id="BIFH01000017">
    <property type="protein sequence ID" value="GCD95461.1"/>
    <property type="molecule type" value="Genomic_DNA"/>
</dbReference>
<dbReference type="Proteomes" id="UP000286931">
    <property type="component" value="Unassembled WGS sequence"/>
</dbReference>
<gene>
    <name evidence="2" type="ORF">EHYA_03135</name>
</gene>
<reference evidence="2 3" key="1">
    <citation type="submission" date="2018-12" db="EMBL/GenBank/DDBJ databases">
        <title>Draft genome sequence of Embleya hyalina NBRC 13850T.</title>
        <authorList>
            <person name="Komaki H."/>
            <person name="Hosoyama A."/>
            <person name="Kimura A."/>
            <person name="Ichikawa N."/>
            <person name="Tamura T."/>
        </authorList>
    </citation>
    <scope>NUCLEOTIDE SEQUENCE [LARGE SCALE GENOMIC DNA]</scope>
    <source>
        <strain evidence="2 3">NBRC 13850</strain>
    </source>
</reference>
<dbReference type="NCBIfam" id="TIGR01808">
    <property type="entry name" value="CM_M_hiGC-arch"/>
    <property type="match status" value="1"/>
</dbReference>
<dbReference type="InterPro" id="IPR010958">
    <property type="entry name" value="Chorismate_mutase_highGC-bac"/>
</dbReference>
<dbReference type="GO" id="GO:0046417">
    <property type="term" value="P:chorismate metabolic process"/>
    <property type="evidence" value="ECO:0007669"/>
    <property type="project" value="InterPro"/>
</dbReference>
<evidence type="ECO:0000259" key="1">
    <source>
        <dbReference type="PROSITE" id="PS51168"/>
    </source>
</evidence>
<dbReference type="OrthoDB" id="3213864at2"/>
<dbReference type="PROSITE" id="PS51168">
    <property type="entry name" value="CHORISMATE_MUT_2"/>
    <property type="match status" value="1"/>
</dbReference>
<dbReference type="SMART" id="SM00830">
    <property type="entry name" value="CM_2"/>
    <property type="match status" value="1"/>
</dbReference>
<dbReference type="Pfam" id="PF01817">
    <property type="entry name" value="CM_2"/>
    <property type="match status" value="1"/>
</dbReference>
<dbReference type="InterPro" id="IPR036263">
    <property type="entry name" value="Chorismate_II_sf"/>
</dbReference>